<feature type="compositionally biased region" description="Basic and acidic residues" evidence="8">
    <location>
        <begin position="967"/>
        <end position="983"/>
    </location>
</feature>
<feature type="region of interest" description="Disordered" evidence="8">
    <location>
        <begin position="1270"/>
        <end position="1314"/>
    </location>
</feature>
<dbReference type="VEuPathDB" id="VectorBase:RPRC005528"/>
<feature type="region of interest" description="Disordered" evidence="8">
    <location>
        <begin position="492"/>
        <end position="514"/>
    </location>
</feature>
<organism evidence="9 10">
    <name type="scientific">Rhodnius prolixus</name>
    <name type="common">Triatomid bug</name>
    <dbReference type="NCBI Taxonomy" id="13249"/>
    <lineage>
        <taxon>Eukaryota</taxon>
        <taxon>Metazoa</taxon>
        <taxon>Ecdysozoa</taxon>
        <taxon>Arthropoda</taxon>
        <taxon>Hexapoda</taxon>
        <taxon>Insecta</taxon>
        <taxon>Pterygota</taxon>
        <taxon>Neoptera</taxon>
        <taxon>Paraneoptera</taxon>
        <taxon>Hemiptera</taxon>
        <taxon>Heteroptera</taxon>
        <taxon>Panheteroptera</taxon>
        <taxon>Cimicomorpha</taxon>
        <taxon>Reduviidae</taxon>
        <taxon>Triatominae</taxon>
        <taxon>Rhodnius</taxon>
    </lineage>
</organism>
<evidence type="ECO:0000256" key="8">
    <source>
        <dbReference type="SAM" id="MobiDB-lite"/>
    </source>
</evidence>
<dbReference type="InParanoid" id="T1HNA4"/>
<feature type="compositionally biased region" description="Basic and acidic residues" evidence="8">
    <location>
        <begin position="423"/>
        <end position="437"/>
    </location>
</feature>
<keyword evidence="3" id="KW-0808">Transferase</keyword>
<name>T1HNA4_RHOPR</name>
<dbReference type="Gene3D" id="3.30.200.20">
    <property type="entry name" value="Phosphorylase Kinase, domain 1"/>
    <property type="match status" value="1"/>
</dbReference>
<dbReference type="CDD" id="cd06611">
    <property type="entry name" value="STKc_SLK_like"/>
    <property type="match status" value="1"/>
</dbReference>
<feature type="region of interest" description="Disordered" evidence="8">
    <location>
        <begin position="964"/>
        <end position="983"/>
    </location>
</feature>
<dbReference type="eggNOG" id="KOG0579">
    <property type="taxonomic scope" value="Eukaryota"/>
</dbReference>
<evidence type="ECO:0000256" key="4">
    <source>
        <dbReference type="ARBA" id="ARBA00022741"/>
    </source>
</evidence>
<keyword evidence="1" id="KW-0723">Serine/threonine-protein kinase</keyword>
<dbReference type="PROSITE" id="PS00107">
    <property type="entry name" value="PROTEIN_KINASE_ATP"/>
    <property type="match status" value="1"/>
</dbReference>
<evidence type="ECO:0000256" key="3">
    <source>
        <dbReference type="ARBA" id="ARBA00022679"/>
    </source>
</evidence>
<dbReference type="InterPro" id="IPR008271">
    <property type="entry name" value="Ser/Thr_kinase_AS"/>
</dbReference>
<sequence length="1314" mass="150321">MSFLSNVKKLLHIGGNESKKKKVFNNIRMECDPEEFWEIIGELGDGAFGKVYKAQSKSTNALAAAKMCLLEGEDDLSDFMIEIDILSECKHENIVQLYEAFFVNSKLWMLIEYCDGGALDSIMVELEKPLTEPQIAYVCLHMCRGLQFLHQNKVIHRDLKAGNVLLTMAGGVKLADFGVSAKNKSTLQKHDTFIGTPYWMAPEVVLCETFRDNPYDFKVDIWSLGITLIEFAQMEPPNHEMSPMRVLLKIQKSDPPKLDQPSKWSKNFNDFIAKALVKDPTQRPNADDLLQLPFISGELDSKPIRDLLLEYKAEVVEEEVVDDEADEHRTSQLPLDLDNGEDDSASLKSDPDLKKNKKSKPEVADVKKQQPAVIPPVQKPAAGGLITAEGLERRTSRDKGPAPPPPLQAKEIQPTPPPAPAKPTEERLTETEPNKETDIVTPSLPAAITTPPTIIPSMVVSEPEPEQEPEPVHIVPAPVLPPINGTWRLEREHARARSSSASNRNRRRPAPPPLSEEAINALASKPSPQQPLLIFSVFICYLIFWFCSDSPPSRGSSSGSSIGENKRGTTVRIGEDASPRTREVLESNVTVVTTVHPPALLVHQPTSSRTDGTASPSSNTTSRPSQVVIVANDKTKTQVGSVSYGILLLINKPKIRYHSIWVVVQLKSKVDSEDEPEVVVVQASQVIRHDNDSLNKDEDSLHDMSHVSVVTVGDTSVVDANAPDSLMIVGNSTHGTSIIVHDTSTSVDVDRNLRGTSISHKPNGQPPVPAEDEVYIVVNNSTSTQKQETNDSEKHKRNLSHGRSSSQSDTGSTTGNRTPPSAASTRTFDRIHDGEVVLRPKSDYNRHENSRHSRSKEELEIMNLKKKTRKRTRKFEIDGVVVTTTTSRVIYGDEENGRGYDDHIFRKQELRELKMLQKQEQKQFQDLSSKAHLAKEQQDKKFEQERVTLIRTYESDLETLQRQQRQQMEKAEAQQEADLRLTSKKIRAEQERELKEFRESQKQEMRLLKQEVDLMPKDRRKSAFKTRKEKMEAEHEEREKLFLQKLNENHEISLRRLSDSHRDKIALMDRQFLQQKQQLMRAREAALWELEERHIHEKHQLAKRQLKDGFFLQRHQMLIRHDKELDHMKRMNSRKEDEMVKRQTIEKRAHPKRIKSEMKVREMMFRESMRIRMANSPDPDHERNMLKKFQENEKKRYRLETQRFDQKHQRQLEELRATSETTIKELEQLQNEKRKMLMEHETMKLKEQEETYSKELKDWKAQLKPRKQVEEQFAQQLEEQEAIYGPSHPLPPDLAEPVHHRSSTRSSLSSVSQD</sequence>
<keyword evidence="6" id="KW-0067">ATP-binding</keyword>
<dbReference type="InterPro" id="IPR017441">
    <property type="entry name" value="Protein_kinase_ATP_BS"/>
</dbReference>
<feature type="coiled-coil region" evidence="7">
    <location>
        <begin position="1209"/>
        <end position="1262"/>
    </location>
</feature>
<proteinExistence type="predicted"/>
<feature type="compositionally biased region" description="Basic and acidic residues" evidence="8">
    <location>
        <begin position="390"/>
        <end position="400"/>
    </location>
</feature>
<dbReference type="FunFam" id="1.10.510.10:FF:001091">
    <property type="entry name" value="STE family protein kinase"/>
    <property type="match status" value="1"/>
</dbReference>
<dbReference type="PANTHER" id="PTHR46538">
    <property type="entry name" value="PROTEIN KINASE DOMAIN-CONTAINING PROTEIN"/>
    <property type="match status" value="1"/>
</dbReference>
<evidence type="ECO:0000256" key="2">
    <source>
        <dbReference type="ARBA" id="ARBA00022553"/>
    </source>
</evidence>
<dbReference type="PROSITE" id="PS00108">
    <property type="entry name" value="PROTEIN_KINASE_ST"/>
    <property type="match status" value="1"/>
</dbReference>
<dbReference type="GO" id="GO:0004674">
    <property type="term" value="F:protein serine/threonine kinase activity"/>
    <property type="evidence" value="ECO:0007669"/>
    <property type="project" value="UniProtKB-KW"/>
</dbReference>
<dbReference type="EnsemblMetazoa" id="RPRC005528-RA">
    <property type="protein sequence ID" value="RPRC005528-PA"/>
    <property type="gene ID" value="RPRC005528"/>
</dbReference>
<keyword evidence="10" id="KW-1185">Reference proteome</keyword>
<dbReference type="OMA" id="DESCADS"/>
<dbReference type="GO" id="GO:0005524">
    <property type="term" value="F:ATP binding"/>
    <property type="evidence" value="ECO:0007669"/>
    <property type="project" value="UniProtKB-UniRule"/>
</dbReference>
<evidence type="ECO:0000313" key="10">
    <source>
        <dbReference type="Proteomes" id="UP000015103"/>
    </source>
</evidence>
<dbReference type="EMBL" id="ACPB03012017">
    <property type="status" value="NOT_ANNOTATED_CDS"/>
    <property type="molecule type" value="Genomic_DNA"/>
</dbReference>
<dbReference type="PROSITE" id="PS50011">
    <property type="entry name" value="PROTEIN_KINASE_DOM"/>
    <property type="match status" value="1"/>
</dbReference>
<reference evidence="9" key="1">
    <citation type="submission" date="2015-05" db="UniProtKB">
        <authorList>
            <consortium name="EnsemblMetazoa"/>
        </authorList>
    </citation>
    <scope>IDENTIFICATION</scope>
</reference>
<feature type="region of interest" description="Disordered" evidence="8">
    <location>
        <begin position="320"/>
        <end position="437"/>
    </location>
</feature>
<dbReference type="Pfam" id="PF12474">
    <property type="entry name" value="PKK"/>
    <property type="match status" value="2"/>
</dbReference>
<dbReference type="InterPro" id="IPR000719">
    <property type="entry name" value="Prot_kinase_dom"/>
</dbReference>
<feature type="compositionally biased region" description="Polar residues" evidence="8">
    <location>
        <begin position="816"/>
        <end position="826"/>
    </location>
</feature>
<dbReference type="Proteomes" id="UP000015103">
    <property type="component" value="Unassembled WGS sequence"/>
</dbReference>
<dbReference type="Pfam" id="PF00069">
    <property type="entry name" value="Pkinase"/>
    <property type="match status" value="1"/>
</dbReference>
<feature type="compositionally biased region" description="Basic and acidic residues" evidence="8">
    <location>
        <begin position="827"/>
        <end position="859"/>
    </location>
</feature>
<dbReference type="FunCoup" id="T1HNA4">
    <property type="interactions" value="725"/>
</dbReference>
<dbReference type="Gene3D" id="1.10.510.10">
    <property type="entry name" value="Transferase(Phosphotransferase) domain 1"/>
    <property type="match status" value="1"/>
</dbReference>
<dbReference type="PANTHER" id="PTHR46538:SF3">
    <property type="entry name" value="PROTEIN KINASE DOMAIN-CONTAINING PROTEIN"/>
    <property type="match status" value="1"/>
</dbReference>
<feature type="region of interest" description="Disordered" evidence="8">
    <location>
        <begin position="602"/>
        <end position="624"/>
    </location>
</feature>
<feature type="compositionally biased region" description="Low complexity" evidence="8">
    <location>
        <begin position="1304"/>
        <end position="1314"/>
    </location>
</feature>
<evidence type="ECO:0000256" key="5">
    <source>
        <dbReference type="ARBA" id="ARBA00022777"/>
    </source>
</evidence>
<evidence type="ECO:0000256" key="7">
    <source>
        <dbReference type="SAM" id="Coils"/>
    </source>
</evidence>
<evidence type="ECO:0000256" key="1">
    <source>
        <dbReference type="ARBA" id="ARBA00022527"/>
    </source>
</evidence>
<keyword evidence="7" id="KW-0175">Coiled coil</keyword>
<feature type="compositionally biased region" description="Polar residues" evidence="8">
    <location>
        <begin position="604"/>
        <end position="624"/>
    </location>
</feature>
<evidence type="ECO:0000313" key="9">
    <source>
        <dbReference type="EnsemblMetazoa" id="RPRC005528-PA"/>
    </source>
</evidence>
<dbReference type="SUPFAM" id="SSF56112">
    <property type="entry name" value="Protein kinase-like (PK-like)"/>
    <property type="match status" value="1"/>
</dbReference>
<protein>
    <submittedName>
        <fullName evidence="9">Protein kinase domain-containing protein</fullName>
    </submittedName>
</protein>
<evidence type="ECO:0000256" key="6">
    <source>
        <dbReference type="ARBA" id="ARBA00022840"/>
    </source>
</evidence>
<accession>T1HNA4</accession>
<dbReference type="HOGENOM" id="CLU_001965_1_1_1"/>
<feature type="compositionally biased region" description="Low complexity" evidence="8">
    <location>
        <begin position="801"/>
        <end position="815"/>
    </location>
</feature>
<dbReference type="InterPro" id="IPR051585">
    <property type="entry name" value="STE20_Ser/Thr_Kinases"/>
</dbReference>
<dbReference type="InterPro" id="IPR011009">
    <property type="entry name" value="Kinase-like_dom_sf"/>
</dbReference>
<keyword evidence="4" id="KW-0547">Nucleotide-binding</keyword>
<feature type="compositionally biased region" description="Basic and acidic residues" evidence="8">
    <location>
        <begin position="349"/>
        <end position="368"/>
    </location>
</feature>
<keyword evidence="5" id="KW-0418">Kinase</keyword>
<dbReference type="InterPro" id="IPR022165">
    <property type="entry name" value="PKK"/>
</dbReference>
<dbReference type="SMART" id="SM00220">
    <property type="entry name" value="S_TKc"/>
    <property type="match status" value="1"/>
</dbReference>
<feature type="region of interest" description="Disordered" evidence="8">
    <location>
        <begin position="782"/>
        <end position="859"/>
    </location>
</feature>
<dbReference type="FunFam" id="3.30.200.20:FF:000353">
    <property type="entry name" value="Sterile20-like kinase, isoform B"/>
    <property type="match status" value="1"/>
</dbReference>
<keyword evidence="2" id="KW-0597">Phosphoprotein</keyword>
<dbReference type="STRING" id="13249.T1HNA4"/>